<dbReference type="SMART" id="SM00388">
    <property type="entry name" value="HisKA"/>
    <property type="match status" value="1"/>
</dbReference>
<dbReference type="InterPro" id="IPR003661">
    <property type="entry name" value="HisK_dim/P_dom"/>
</dbReference>
<dbReference type="SUPFAM" id="SSF47384">
    <property type="entry name" value="Homodimeric domain of signal transducing histidine kinase"/>
    <property type="match status" value="1"/>
</dbReference>
<dbReference type="PROSITE" id="PS50109">
    <property type="entry name" value="HIS_KIN"/>
    <property type="match status" value="1"/>
</dbReference>
<dbReference type="Pfam" id="PF00512">
    <property type="entry name" value="HisKA"/>
    <property type="match status" value="1"/>
</dbReference>
<comment type="catalytic activity">
    <reaction evidence="1">
        <text>ATP + protein L-histidine = ADP + protein N-phospho-L-histidine.</text>
        <dbReference type="EC" id="2.7.13.3"/>
    </reaction>
</comment>
<evidence type="ECO:0000256" key="2">
    <source>
        <dbReference type="ARBA" id="ARBA00012438"/>
    </source>
</evidence>
<name>A0A3E0AC90_9CHLR</name>
<evidence type="ECO:0000259" key="9">
    <source>
        <dbReference type="PROSITE" id="PS50109"/>
    </source>
</evidence>
<dbReference type="AlphaFoldDB" id="A0A3E0AC90"/>
<dbReference type="OrthoDB" id="9813151at2"/>
<keyword evidence="11" id="KW-1185">Reference proteome</keyword>
<feature type="domain" description="Histidine kinase" evidence="9">
    <location>
        <begin position="219"/>
        <end position="434"/>
    </location>
</feature>
<keyword evidence="8" id="KW-1133">Transmembrane helix</keyword>
<dbReference type="InterPro" id="IPR004358">
    <property type="entry name" value="Sig_transdc_His_kin-like_C"/>
</dbReference>
<dbReference type="SMART" id="SM00387">
    <property type="entry name" value="HATPase_c"/>
    <property type="match status" value="1"/>
</dbReference>
<accession>A0A3E0AC90</accession>
<keyword evidence="5" id="KW-0418">Kinase</keyword>
<gene>
    <name evidence="10" type="ORF">DFR64_2145</name>
</gene>
<dbReference type="FunFam" id="1.10.287.130:FF:000001">
    <property type="entry name" value="Two-component sensor histidine kinase"/>
    <property type="match status" value="1"/>
</dbReference>
<organism evidence="10 11">
    <name type="scientific">Pelolinea submarina</name>
    <dbReference type="NCBI Taxonomy" id="913107"/>
    <lineage>
        <taxon>Bacteria</taxon>
        <taxon>Bacillati</taxon>
        <taxon>Chloroflexota</taxon>
        <taxon>Anaerolineae</taxon>
        <taxon>Anaerolineales</taxon>
        <taxon>Anaerolineaceae</taxon>
        <taxon>Pelolinea</taxon>
    </lineage>
</organism>
<dbReference type="CDD" id="cd00082">
    <property type="entry name" value="HisKA"/>
    <property type="match status" value="1"/>
</dbReference>
<evidence type="ECO:0000313" key="11">
    <source>
        <dbReference type="Proteomes" id="UP000256388"/>
    </source>
</evidence>
<dbReference type="PRINTS" id="PR00344">
    <property type="entry name" value="BCTRLSENSOR"/>
</dbReference>
<evidence type="ECO:0000256" key="1">
    <source>
        <dbReference type="ARBA" id="ARBA00000085"/>
    </source>
</evidence>
<dbReference type="InterPro" id="IPR036097">
    <property type="entry name" value="HisK_dim/P_sf"/>
</dbReference>
<dbReference type="InterPro" id="IPR005467">
    <property type="entry name" value="His_kinase_dom"/>
</dbReference>
<feature type="transmembrane region" description="Helical" evidence="8">
    <location>
        <begin position="176"/>
        <end position="199"/>
    </location>
</feature>
<dbReference type="SUPFAM" id="SSF55874">
    <property type="entry name" value="ATPase domain of HSP90 chaperone/DNA topoisomerase II/histidine kinase"/>
    <property type="match status" value="1"/>
</dbReference>
<keyword evidence="6" id="KW-0902">Two-component regulatory system</keyword>
<comment type="caution">
    <text evidence="10">The sequence shown here is derived from an EMBL/GenBank/DDBJ whole genome shotgun (WGS) entry which is preliminary data.</text>
</comment>
<evidence type="ECO:0000256" key="6">
    <source>
        <dbReference type="ARBA" id="ARBA00023012"/>
    </source>
</evidence>
<keyword evidence="4" id="KW-0808">Transferase</keyword>
<keyword evidence="7 8" id="KW-0472">Membrane</keyword>
<keyword evidence="3" id="KW-0597">Phosphoprotein</keyword>
<evidence type="ECO:0000256" key="4">
    <source>
        <dbReference type="ARBA" id="ARBA00022679"/>
    </source>
</evidence>
<evidence type="ECO:0000256" key="3">
    <source>
        <dbReference type="ARBA" id="ARBA00022553"/>
    </source>
</evidence>
<proteinExistence type="predicted"/>
<dbReference type="Pfam" id="PF02518">
    <property type="entry name" value="HATPase_c"/>
    <property type="match status" value="1"/>
</dbReference>
<dbReference type="PANTHER" id="PTHR43547">
    <property type="entry name" value="TWO-COMPONENT HISTIDINE KINASE"/>
    <property type="match status" value="1"/>
</dbReference>
<dbReference type="CDD" id="cd00075">
    <property type="entry name" value="HATPase"/>
    <property type="match status" value="1"/>
</dbReference>
<reference evidence="10 11" key="1">
    <citation type="submission" date="2018-08" db="EMBL/GenBank/DDBJ databases">
        <title>Genomic Encyclopedia of Type Strains, Phase IV (KMG-IV): sequencing the most valuable type-strain genomes for metagenomic binning, comparative biology and taxonomic classification.</title>
        <authorList>
            <person name="Goeker M."/>
        </authorList>
    </citation>
    <scope>NUCLEOTIDE SEQUENCE [LARGE SCALE GENOMIC DNA]</scope>
    <source>
        <strain evidence="10 11">DSM 23923</strain>
    </source>
</reference>
<protein>
    <recommendedName>
        <fullName evidence="2">histidine kinase</fullName>
        <ecNumber evidence="2">2.7.13.3</ecNumber>
    </recommendedName>
</protein>
<dbReference type="Proteomes" id="UP000256388">
    <property type="component" value="Unassembled WGS sequence"/>
</dbReference>
<sequence>MLSRLRLRLTLIYLLVGMLLVAILGGSTYSVLYYYFQNANDQALQAKLVTVLDGIDVPLPRSLNSEEESDKEEKDDDHELRANEIYEGEQSTVFILPLDSSGELLFNPNPYELPMQPDMAAVAAAQQSGSLDYRNVTLTDGTSARLLTYALPDQAGIDVVQLGKSISGQMNILNQFLTSLLIIGALSIVILGLGSWWIAGRSLSAHQQAWDNQQAFIANASHELRTPLTLIRASAEAGQRRVKTDKKLNSYLGDVITETDHMCNLVEDLLLLSRLDAGQLKLDFAAIDLADLIGNIEREFGRLAVVRSIQFEAQAPALELVSDKTRLRQVLLIMLDNAFQHTPAGGAVTLSVEADAHQAYFKVEDTGEGIPPESLSLVFDRFYQVDSARSGENHGSGLGLSIAKSITEALGGRIAITSDPGRGTQVLVSLPLKPKKR</sequence>
<dbReference type="GO" id="GO:0000155">
    <property type="term" value="F:phosphorelay sensor kinase activity"/>
    <property type="evidence" value="ECO:0007669"/>
    <property type="project" value="InterPro"/>
</dbReference>
<dbReference type="RefSeq" id="WP_158674931.1">
    <property type="nucleotide sequence ID" value="NZ_AP018437.1"/>
</dbReference>
<dbReference type="Gene3D" id="1.10.287.130">
    <property type="match status" value="1"/>
</dbReference>
<evidence type="ECO:0000256" key="7">
    <source>
        <dbReference type="ARBA" id="ARBA00023136"/>
    </source>
</evidence>
<dbReference type="Gene3D" id="3.30.565.10">
    <property type="entry name" value="Histidine kinase-like ATPase, C-terminal domain"/>
    <property type="match status" value="1"/>
</dbReference>
<keyword evidence="8" id="KW-0812">Transmembrane</keyword>
<dbReference type="InterPro" id="IPR003594">
    <property type="entry name" value="HATPase_dom"/>
</dbReference>
<evidence type="ECO:0000313" key="10">
    <source>
        <dbReference type="EMBL" id="REG08770.1"/>
    </source>
</evidence>
<dbReference type="EMBL" id="QUMS01000002">
    <property type="protein sequence ID" value="REG08770.1"/>
    <property type="molecule type" value="Genomic_DNA"/>
</dbReference>
<dbReference type="FunFam" id="3.30.565.10:FF:000006">
    <property type="entry name" value="Sensor histidine kinase WalK"/>
    <property type="match status" value="1"/>
</dbReference>
<dbReference type="EC" id="2.7.13.3" evidence="2"/>
<dbReference type="PANTHER" id="PTHR43547:SF2">
    <property type="entry name" value="HYBRID SIGNAL TRANSDUCTION HISTIDINE KINASE C"/>
    <property type="match status" value="1"/>
</dbReference>
<feature type="transmembrane region" description="Helical" evidence="8">
    <location>
        <begin position="12"/>
        <end position="36"/>
    </location>
</feature>
<dbReference type="InterPro" id="IPR036890">
    <property type="entry name" value="HATPase_C_sf"/>
</dbReference>
<evidence type="ECO:0000256" key="8">
    <source>
        <dbReference type="SAM" id="Phobius"/>
    </source>
</evidence>
<evidence type="ECO:0000256" key="5">
    <source>
        <dbReference type="ARBA" id="ARBA00022777"/>
    </source>
</evidence>